<name>A0AAV7PGS5_PLEWA</name>
<evidence type="ECO:0000313" key="2">
    <source>
        <dbReference type="EMBL" id="KAJ1127004.1"/>
    </source>
</evidence>
<organism evidence="2 3">
    <name type="scientific">Pleurodeles waltl</name>
    <name type="common">Iberian ribbed newt</name>
    <dbReference type="NCBI Taxonomy" id="8319"/>
    <lineage>
        <taxon>Eukaryota</taxon>
        <taxon>Metazoa</taxon>
        <taxon>Chordata</taxon>
        <taxon>Craniata</taxon>
        <taxon>Vertebrata</taxon>
        <taxon>Euteleostomi</taxon>
        <taxon>Amphibia</taxon>
        <taxon>Batrachia</taxon>
        <taxon>Caudata</taxon>
        <taxon>Salamandroidea</taxon>
        <taxon>Salamandridae</taxon>
        <taxon>Pleurodelinae</taxon>
        <taxon>Pleurodeles</taxon>
    </lineage>
</organism>
<dbReference type="EMBL" id="JANPWB010000011">
    <property type="protein sequence ID" value="KAJ1127004.1"/>
    <property type="molecule type" value="Genomic_DNA"/>
</dbReference>
<comment type="caution">
    <text evidence="2">The sequence shown here is derived from an EMBL/GenBank/DDBJ whole genome shotgun (WGS) entry which is preliminary data.</text>
</comment>
<dbReference type="AlphaFoldDB" id="A0AAV7PGS5"/>
<evidence type="ECO:0000313" key="3">
    <source>
        <dbReference type="Proteomes" id="UP001066276"/>
    </source>
</evidence>
<keyword evidence="3" id="KW-1185">Reference proteome</keyword>
<accession>A0AAV7PGS5</accession>
<reference evidence="2" key="1">
    <citation type="journal article" date="2022" name="bioRxiv">
        <title>Sequencing and chromosome-scale assembly of the giantPleurodeles waltlgenome.</title>
        <authorList>
            <person name="Brown T."/>
            <person name="Elewa A."/>
            <person name="Iarovenko S."/>
            <person name="Subramanian E."/>
            <person name="Araus A.J."/>
            <person name="Petzold A."/>
            <person name="Susuki M."/>
            <person name="Suzuki K.-i.T."/>
            <person name="Hayashi T."/>
            <person name="Toyoda A."/>
            <person name="Oliveira C."/>
            <person name="Osipova E."/>
            <person name="Leigh N.D."/>
            <person name="Simon A."/>
            <person name="Yun M.H."/>
        </authorList>
    </citation>
    <scope>NUCLEOTIDE SEQUENCE</scope>
    <source>
        <strain evidence="2">20211129_DDA</strain>
        <tissue evidence="2">Liver</tissue>
    </source>
</reference>
<dbReference type="Proteomes" id="UP001066276">
    <property type="component" value="Chromosome 7"/>
</dbReference>
<sequence length="75" mass="7972">MRSSGRSCRLPPRGRAALWSLHGPGPPGLVSSLKKEEKRGRKAYRCPPDLSPALARHPRGTRAHPVVLVAGGAVS</sequence>
<gene>
    <name evidence="2" type="ORF">NDU88_005410</name>
</gene>
<feature type="region of interest" description="Disordered" evidence="1">
    <location>
        <begin position="29"/>
        <end position="58"/>
    </location>
</feature>
<protein>
    <submittedName>
        <fullName evidence="2">Uncharacterized protein</fullName>
    </submittedName>
</protein>
<proteinExistence type="predicted"/>
<evidence type="ECO:0000256" key="1">
    <source>
        <dbReference type="SAM" id="MobiDB-lite"/>
    </source>
</evidence>